<evidence type="ECO:0000256" key="1">
    <source>
        <dbReference type="SAM" id="MobiDB-lite"/>
    </source>
</evidence>
<comment type="caution">
    <text evidence="2">The sequence shown here is derived from an EMBL/GenBank/DDBJ whole genome shotgun (WGS) entry which is preliminary data.</text>
</comment>
<gene>
    <name evidence="2" type="ORF">Poly59_42360</name>
</gene>
<feature type="compositionally biased region" description="Polar residues" evidence="1">
    <location>
        <begin position="77"/>
        <end position="88"/>
    </location>
</feature>
<feature type="compositionally biased region" description="Polar residues" evidence="1">
    <location>
        <begin position="55"/>
        <end position="70"/>
    </location>
</feature>
<proteinExistence type="predicted"/>
<evidence type="ECO:0000313" key="2">
    <source>
        <dbReference type="EMBL" id="TWU49614.1"/>
    </source>
</evidence>
<feature type="region of interest" description="Disordered" evidence="1">
    <location>
        <begin position="1"/>
        <end position="26"/>
    </location>
</feature>
<dbReference type="EMBL" id="SJPX01000004">
    <property type="protein sequence ID" value="TWU49614.1"/>
    <property type="molecule type" value="Genomic_DNA"/>
</dbReference>
<sequence>MPTPWNQVLRESELVREPGSTGKRKSKSRLTLLAYFRSDQNAANLLSQFTAPTDSTSDFAKSQGLNNSESRLGPLQARNQQYFRHQTP</sequence>
<keyword evidence="3" id="KW-1185">Reference proteome</keyword>
<evidence type="ECO:0000313" key="3">
    <source>
        <dbReference type="Proteomes" id="UP000317977"/>
    </source>
</evidence>
<name>A0A5C6EMP0_9BACT</name>
<feature type="region of interest" description="Disordered" evidence="1">
    <location>
        <begin position="55"/>
        <end position="88"/>
    </location>
</feature>
<organism evidence="2 3">
    <name type="scientific">Rubripirellula reticaptiva</name>
    <dbReference type="NCBI Taxonomy" id="2528013"/>
    <lineage>
        <taxon>Bacteria</taxon>
        <taxon>Pseudomonadati</taxon>
        <taxon>Planctomycetota</taxon>
        <taxon>Planctomycetia</taxon>
        <taxon>Pirellulales</taxon>
        <taxon>Pirellulaceae</taxon>
        <taxon>Rubripirellula</taxon>
    </lineage>
</organism>
<accession>A0A5C6EMP0</accession>
<dbReference type="AlphaFoldDB" id="A0A5C6EMP0"/>
<dbReference type="Proteomes" id="UP000317977">
    <property type="component" value="Unassembled WGS sequence"/>
</dbReference>
<protein>
    <submittedName>
        <fullName evidence="2">Uncharacterized protein</fullName>
    </submittedName>
</protein>
<reference evidence="2 3" key="1">
    <citation type="submission" date="2019-02" db="EMBL/GenBank/DDBJ databases">
        <title>Deep-cultivation of Planctomycetes and their phenomic and genomic characterization uncovers novel biology.</title>
        <authorList>
            <person name="Wiegand S."/>
            <person name="Jogler M."/>
            <person name="Boedeker C."/>
            <person name="Pinto D."/>
            <person name="Vollmers J."/>
            <person name="Rivas-Marin E."/>
            <person name="Kohn T."/>
            <person name="Peeters S.H."/>
            <person name="Heuer A."/>
            <person name="Rast P."/>
            <person name="Oberbeckmann S."/>
            <person name="Bunk B."/>
            <person name="Jeske O."/>
            <person name="Meyerdierks A."/>
            <person name="Storesund J.E."/>
            <person name="Kallscheuer N."/>
            <person name="Luecker S."/>
            <person name="Lage O.M."/>
            <person name="Pohl T."/>
            <person name="Merkel B.J."/>
            <person name="Hornburger P."/>
            <person name="Mueller R.-W."/>
            <person name="Bruemmer F."/>
            <person name="Labrenz M."/>
            <person name="Spormann A.M."/>
            <person name="Op Den Camp H."/>
            <person name="Overmann J."/>
            <person name="Amann R."/>
            <person name="Jetten M.S.M."/>
            <person name="Mascher T."/>
            <person name="Medema M.H."/>
            <person name="Devos D.P."/>
            <person name="Kaster A.-K."/>
            <person name="Ovreas L."/>
            <person name="Rohde M."/>
            <person name="Galperin M.Y."/>
            <person name="Jogler C."/>
        </authorList>
    </citation>
    <scope>NUCLEOTIDE SEQUENCE [LARGE SCALE GENOMIC DNA]</scope>
    <source>
        <strain evidence="2 3">Poly59</strain>
    </source>
</reference>